<organism evidence="1 2">
    <name type="scientific">Nosema bombycis (strain CQ1 / CVCC 102059)</name>
    <name type="common">Microsporidian parasite</name>
    <name type="synonym">Pebrine of silkworm</name>
    <dbReference type="NCBI Taxonomy" id="578461"/>
    <lineage>
        <taxon>Eukaryota</taxon>
        <taxon>Fungi</taxon>
        <taxon>Fungi incertae sedis</taxon>
        <taxon>Microsporidia</taxon>
        <taxon>Nosematidae</taxon>
        <taxon>Nosema</taxon>
    </lineage>
</organism>
<sequence>MKTDKNSNDFNKGDFNKGDFKISKFKTDKKLRAILVSNSNIYTGGSSGCLVDRTNNKILHKHDKSITSIKSYQDNDLVIGCTSYDCTASIIKNNSLFDIIEGPDTEIKGISINQDFIALSTRGKTVWLCKFGDFIEIDKILEDHTEDVKGCEFYNNFLFTYGYDSTIKIYEYFEFSGSYELVQDIFCGSTIWDLKIRNFIIFVGTDNGEIIVYDLEKGFVENIRKKLGIEPIYSLCIYKNLIVTGVNGGNLVFLDLNLEIVKIIKGVHNGDINCISYSEKDEILVTCGDDQVYCVLEEVK</sequence>
<dbReference type="PANTHER" id="PTHR19920">
    <property type="entry name" value="WD40 PROTEIN CIAO1"/>
    <property type="match status" value="1"/>
</dbReference>
<dbReference type="InterPro" id="IPR015943">
    <property type="entry name" value="WD40/YVTN_repeat-like_dom_sf"/>
</dbReference>
<dbReference type="EMBL" id="KB908949">
    <property type="protein sequence ID" value="EOB14059.1"/>
    <property type="molecule type" value="Genomic_DNA"/>
</dbReference>
<proteinExistence type="predicted"/>
<dbReference type="Gene3D" id="2.130.10.10">
    <property type="entry name" value="YVTN repeat-like/Quinoprotein amine dehydrogenase"/>
    <property type="match status" value="2"/>
</dbReference>
<dbReference type="Proteomes" id="UP000016927">
    <property type="component" value="Unassembled WGS sequence"/>
</dbReference>
<dbReference type="AlphaFoldDB" id="R0M7T9"/>
<reference evidence="1 2" key="1">
    <citation type="journal article" date="2013" name="BMC Genomics">
        <title>Comparative genomics of parasitic silkworm microsporidia reveal an association between genome expansion and host adaptation.</title>
        <authorList>
            <person name="Pan G."/>
            <person name="Xu J."/>
            <person name="Li T."/>
            <person name="Xia Q."/>
            <person name="Liu S.L."/>
            <person name="Zhang G."/>
            <person name="Li S."/>
            <person name="Li C."/>
            <person name="Liu H."/>
            <person name="Yang L."/>
            <person name="Liu T."/>
            <person name="Zhang X."/>
            <person name="Wu Z."/>
            <person name="Fan W."/>
            <person name="Dang X."/>
            <person name="Xiang H."/>
            <person name="Tao M."/>
            <person name="Li Y."/>
            <person name="Hu J."/>
            <person name="Li Z."/>
            <person name="Lin L."/>
            <person name="Luo J."/>
            <person name="Geng L."/>
            <person name="Wang L."/>
            <person name="Long M."/>
            <person name="Wan Y."/>
            <person name="He N."/>
            <person name="Zhang Z."/>
            <person name="Lu C."/>
            <person name="Keeling P.J."/>
            <person name="Wang J."/>
            <person name="Xiang Z."/>
            <person name="Zhou Z."/>
        </authorList>
    </citation>
    <scope>NUCLEOTIDE SEQUENCE [LARGE SCALE GENOMIC DNA]</scope>
    <source>
        <strain evidence="2">CQ1 / CVCC 102059</strain>
    </source>
</reference>
<keyword evidence="2" id="KW-1185">Reference proteome</keyword>
<dbReference type="STRING" id="578461.R0M7T9"/>
<dbReference type="OrthoDB" id="284782at2759"/>
<evidence type="ECO:0000313" key="2">
    <source>
        <dbReference type="Proteomes" id="UP000016927"/>
    </source>
</evidence>
<dbReference type="SMART" id="SM00320">
    <property type="entry name" value="WD40"/>
    <property type="match status" value="4"/>
</dbReference>
<name>R0M7T9_NOSB1</name>
<dbReference type="VEuPathDB" id="MicrosporidiaDB:NBO_41g0034"/>
<dbReference type="GO" id="GO:0097361">
    <property type="term" value="C:cytosolic [4Fe-4S] assembly targeting complex"/>
    <property type="evidence" value="ECO:0007669"/>
    <property type="project" value="TreeGrafter"/>
</dbReference>
<dbReference type="SUPFAM" id="SSF50978">
    <property type="entry name" value="WD40 repeat-like"/>
    <property type="match status" value="1"/>
</dbReference>
<dbReference type="Pfam" id="PF00400">
    <property type="entry name" value="WD40"/>
    <property type="match status" value="2"/>
</dbReference>
<dbReference type="InterPro" id="IPR036322">
    <property type="entry name" value="WD40_repeat_dom_sf"/>
</dbReference>
<dbReference type="GO" id="GO:0016226">
    <property type="term" value="P:iron-sulfur cluster assembly"/>
    <property type="evidence" value="ECO:0007669"/>
    <property type="project" value="TreeGrafter"/>
</dbReference>
<evidence type="ECO:0000313" key="1">
    <source>
        <dbReference type="EMBL" id="EOB14059.1"/>
    </source>
</evidence>
<dbReference type="HOGENOM" id="CLU_087330_0_0_1"/>
<dbReference type="InterPro" id="IPR001680">
    <property type="entry name" value="WD40_rpt"/>
</dbReference>
<accession>R0M7T9</accession>
<protein>
    <submittedName>
        <fullName evidence="1">Cytosolic iron-sulfur protein assembly protein 1</fullName>
    </submittedName>
</protein>
<dbReference type="OMA" id="ILCQHEK"/>
<gene>
    <name evidence="1" type="primary">CIA1</name>
    <name evidence="1" type="ORF">NBO_41g0034</name>
</gene>
<dbReference type="PANTHER" id="PTHR19920:SF0">
    <property type="entry name" value="CYTOSOLIC IRON-SULFUR PROTEIN ASSEMBLY PROTEIN CIAO1-RELATED"/>
    <property type="match status" value="1"/>
</dbReference>